<dbReference type="InterPro" id="IPR027395">
    <property type="entry name" value="WH_DNA-bd_dom"/>
</dbReference>
<dbReference type="InterPro" id="IPR036388">
    <property type="entry name" value="WH-like_DNA-bd_sf"/>
</dbReference>
<dbReference type="PANTHER" id="PTHR37318">
    <property type="entry name" value="BSL7504 PROTEIN"/>
    <property type="match status" value="1"/>
</dbReference>
<keyword evidence="3" id="KW-1185">Reference proteome</keyword>
<dbReference type="RefSeq" id="WP_160424826.1">
    <property type="nucleotide sequence ID" value="NZ_WSTA01000044.1"/>
</dbReference>
<dbReference type="PANTHER" id="PTHR37318:SF1">
    <property type="entry name" value="BSL7504 PROTEIN"/>
    <property type="match status" value="1"/>
</dbReference>
<gene>
    <name evidence="2" type="ORF">GB864_10575</name>
</gene>
<evidence type="ECO:0000259" key="1">
    <source>
        <dbReference type="Pfam" id="PF13601"/>
    </source>
</evidence>
<dbReference type="Proteomes" id="UP000438182">
    <property type="component" value="Unassembled WGS sequence"/>
</dbReference>
<dbReference type="SUPFAM" id="SSF46785">
    <property type="entry name" value="Winged helix' DNA-binding domain"/>
    <property type="match status" value="1"/>
</dbReference>
<dbReference type="InterPro" id="IPR036390">
    <property type="entry name" value="WH_DNA-bd_sf"/>
</dbReference>
<dbReference type="Pfam" id="PF13601">
    <property type="entry name" value="HTH_34"/>
    <property type="match status" value="1"/>
</dbReference>
<evidence type="ECO:0000313" key="3">
    <source>
        <dbReference type="Proteomes" id="UP000438182"/>
    </source>
</evidence>
<comment type="caution">
    <text evidence="2">The sequence shown here is derived from an EMBL/GenBank/DDBJ whole genome shotgun (WGS) entry which is preliminary data.</text>
</comment>
<protein>
    <submittedName>
        <fullName evidence="2">Helix-turn-helix domain-containing protein</fullName>
    </submittedName>
</protein>
<proteinExistence type="predicted"/>
<dbReference type="AlphaFoldDB" id="A0A6I4NXT4"/>
<sequence length="106" mass="11497">MTPEHEAGFDELIHSPVRLRICGLLRRVDELEFGALRDLLGVQDAHLSKNLKALGDAGYVAVRKERSPERSDARRLTWASLTPAGRAAFDAHVAALTRIAAGEPAG</sequence>
<dbReference type="EMBL" id="WSTA01000044">
    <property type="protein sequence ID" value="MWB98991.1"/>
    <property type="molecule type" value="Genomic_DNA"/>
</dbReference>
<dbReference type="Gene3D" id="1.10.10.10">
    <property type="entry name" value="Winged helix-like DNA-binding domain superfamily/Winged helix DNA-binding domain"/>
    <property type="match status" value="1"/>
</dbReference>
<organism evidence="2 3">
    <name type="scientific">Agromyces seonyuensis</name>
    <dbReference type="NCBI Taxonomy" id="2662446"/>
    <lineage>
        <taxon>Bacteria</taxon>
        <taxon>Bacillati</taxon>
        <taxon>Actinomycetota</taxon>
        <taxon>Actinomycetes</taxon>
        <taxon>Micrococcales</taxon>
        <taxon>Microbacteriaceae</taxon>
        <taxon>Agromyces</taxon>
    </lineage>
</organism>
<feature type="domain" description="Winged helix DNA-binding" evidence="1">
    <location>
        <begin position="17"/>
        <end position="99"/>
    </location>
</feature>
<accession>A0A6I4NXT4</accession>
<name>A0A6I4NXT4_9MICO</name>
<evidence type="ECO:0000313" key="2">
    <source>
        <dbReference type="EMBL" id="MWB98991.1"/>
    </source>
</evidence>
<reference evidence="2 3" key="1">
    <citation type="submission" date="2019-12" db="EMBL/GenBank/DDBJ databases">
        <authorList>
            <person name="Kim Y.S."/>
        </authorList>
    </citation>
    <scope>NUCLEOTIDE SEQUENCE [LARGE SCALE GENOMIC DNA]</scope>
    <source>
        <strain evidence="2 3">MMS17-SY077</strain>
    </source>
</reference>